<keyword evidence="2" id="KW-1185">Reference proteome</keyword>
<proteinExistence type="predicted"/>
<name>A0AAI9TDP1_PENTH</name>
<protein>
    <submittedName>
        <fullName evidence="1">Uncharacterized protein</fullName>
    </submittedName>
</protein>
<dbReference type="AlphaFoldDB" id="A0AAI9TDP1"/>
<reference evidence="1" key="2">
    <citation type="journal article" date="2016" name="Fungal Biol.">
        <title>Ochratoxin A production by Penicillium thymicola.</title>
        <authorList>
            <person name="Nguyen H.D.T."/>
            <person name="McMullin D.R."/>
            <person name="Ponomareva E."/>
            <person name="Riley R."/>
            <person name="Pomraning K.R."/>
            <person name="Baker S.E."/>
            <person name="Seifert K.A."/>
        </authorList>
    </citation>
    <scope>NUCLEOTIDE SEQUENCE</scope>
    <source>
        <strain evidence="1">DAOM 180753</strain>
    </source>
</reference>
<dbReference type="EMBL" id="LACB01000280">
    <property type="protein sequence ID" value="KAJ9485198.1"/>
    <property type="molecule type" value="Genomic_DNA"/>
</dbReference>
<dbReference type="Gene3D" id="3.30.559.10">
    <property type="entry name" value="Chloramphenicol acetyltransferase-like domain"/>
    <property type="match status" value="1"/>
</dbReference>
<comment type="caution">
    <text evidence="1">The sequence shown here is derived from an EMBL/GenBank/DDBJ whole genome shotgun (WGS) entry which is preliminary data.</text>
</comment>
<dbReference type="Gene3D" id="3.30.559.30">
    <property type="entry name" value="Nonribosomal peptide synthetase, condensation domain"/>
    <property type="match status" value="1"/>
</dbReference>
<gene>
    <name evidence="1" type="ORF">VN97_g8152</name>
</gene>
<reference evidence="1" key="1">
    <citation type="submission" date="2015-06" db="EMBL/GenBank/DDBJ databases">
        <authorList>
            <person name="Nguyen H."/>
        </authorList>
    </citation>
    <scope>NUCLEOTIDE SEQUENCE</scope>
    <source>
        <strain evidence="1">DAOM 180753</strain>
    </source>
</reference>
<evidence type="ECO:0000313" key="1">
    <source>
        <dbReference type="EMBL" id="KAJ9485198.1"/>
    </source>
</evidence>
<dbReference type="PANTHER" id="PTHR42034:SF1">
    <property type="entry name" value="CONDENSATION DOMAIN-CONTAINING PROTEIN"/>
    <property type="match status" value="1"/>
</dbReference>
<dbReference type="Proteomes" id="UP001227192">
    <property type="component" value="Unassembled WGS sequence"/>
</dbReference>
<dbReference type="PANTHER" id="PTHR42034">
    <property type="entry name" value="CHROMOSOME 7, WHOLE GENOME SHOTGUN SEQUENCE-RELATED"/>
    <property type="match status" value="1"/>
</dbReference>
<dbReference type="SUPFAM" id="SSF52777">
    <property type="entry name" value="CoA-dependent acyltransferases"/>
    <property type="match status" value="1"/>
</dbReference>
<evidence type="ECO:0000313" key="2">
    <source>
        <dbReference type="Proteomes" id="UP001227192"/>
    </source>
</evidence>
<sequence>MAWKESRPGHWERPLGDNESMLRVIAEGDGQIEKDIWCIFATAQFDAQLVESRSQDFLFAALLSGWKLLRFRHPSIATVICEDTVRYDVPDDTALDLWTRDTFNVVDDAQICSGDLIAQMPPSRWANLHYLKHRSSVVLQLSHWRTDGVGALHLLNAFFHAVTDGLRNEIPEEGQLIWGKEVIRLTPSVEEALHLSFTPTTNEQSAAQKFLDTLAYHRDALAVSNQNSKHNQLTPSATRSIESSFSMAETKELLEMCHTCEISLQAAVHAAVTTTAFTIADPASTLLHHSTTVRQSLRPCLPPPYDGSAGAAGLYTAGYVMKVPPLQLWLQYAQRYEAEYQQGVTEELICSRRHYARAMKDLLSTRRPKQVTPGPSGLDISYIADAESLVQPVHASSEGEIVIRRIGIQVEVASRYLYVFAWVFNAKLELHLVFNEGFYDSDFTAEILSHVRKHLITNLLSLP</sequence>
<dbReference type="InterPro" id="IPR023213">
    <property type="entry name" value="CAT-like_dom_sf"/>
</dbReference>
<accession>A0AAI9TDP1</accession>
<organism evidence="1 2">
    <name type="scientific">Penicillium thymicola</name>
    <dbReference type="NCBI Taxonomy" id="293382"/>
    <lineage>
        <taxon>Eukaryota</taxon>
        <taxon>Fungi</taxon>
        <taxon>Dikarya</taxon>
        <taxon>Ascomycota</taxon>
        <taxon>Pezizomycotina</taxon>
        <taxon>Eurotiomycetes</taxon>
        <taxon>Eurotiomycetidae</taxon>
        <taxon>Eurotiales</taxon>
        <taxon>Aspergillaceae</taxon>
        <taxon>Penicillium</taxon>
    </lineage>
</organism>